<evidence type="ECO:0000256" key="5">
    <source>
        <dbReference type="SAM" id="Phobius"/>
    </source>
</evidence>
<gene>
    <name evidence="7" type="ORF">DBRI1063_LOCUS23680</name>
</gene>
<evidence type="ECO:0000256" key="1">
    <source>
        <dbReference type="ARBA" id="ARBA00004370"/>
    </source>
</evidence>
<evidence type="ECO:0000313" key="7">
    <source>
        <dbReference type="EMBL" id="CAD9354820.1"/>
    </source>
</evidence>
<dbReference type="EMBL" id="HBGN01036908">
    <property type="protein sequence ID" value="CAD9354820.1"/>
    <property type="molecule type" value="Transcribed_RNA"/>
</dbReference>
<feature type="transmembrane region" description="Helical" evidence="5">
    <location>
        <begin position="83"/>
        <end position="101"/>
    </location>
</feature>
<comment type="subcellular location">
    <subcellularLocation>
        <location evidence="1">Membrane</location>
    </subcellularLocation>
</comment>
<feature type="domain" description="TMEM205-like" evidence="6">
    <location>
        <begin position="17"/>
        <end position="108"/>
    </location>
</feature>
<feature type="transmembrane region" description="Helical" evidence="5">
    <location>
        <begin position="12"/>
        <end position="33"/>
    </location>
</feature>
<evidence type="ECO:0000256" key="4">
    <source>
        <dbReference type="ARBA" id="ARBA00023136"/>
    </source>
</evidence>
<dbReference type="Pfam" id="PF13664">
    <property type="entry name" value="DUF4149"/>
    <property type="match status" value="1"/>
</dbReference>
<reference evidence="7" key="1">
    <citation type="submission" date="2021-01" db="EMBL/GenBank/DDBJ databases">
        <authorList>
            <person name="Corre E."/>
            <person name="Pelletier E."/>
            <person name="Niang G."/>
            <person name="Scheremetjew M."/>
            <person name="Finn R."/>
            <person name="Kale V."/>
            <person name="Holt S."/>
            <person name="Cochrane G."/>
            <person name="Meng A."/>
            <person name="Brown T."/>
            <person name="Cohen L."/>
        </authorList>
    </citation>
    <scope>NUCLEOTIDE SEQUENCE</scope>
    <source>
        <strain evidence="7">Pop2</strain>
    </source>
</reference>
<proteinExistence type="predicted"/>
<name>A0A7S2A123_9STRA</name>
<feature type="transmembrane region" description="Helical" evidence="5">
    <location>
        <begin position="53"/>
        <end position="71"/>
    </location>
</feature>
<keyword evidence="3 5" id="KW-1133">Transmembrane helix</keyword>
<keyword evidence="4 5" id="KW-0472">Membrane</keyword>
<evidence type="ECO:0000256" key="3">
    <source>
        <dbReference type="ARBA" id="ARBA00022989"/>
    </source>
</evidence>
<keyword evidence="2 5" id="KW-0812">Transmembrane</keyword>
<feature type="transmembrane region" description="Helical" evidence="5">
    <location>
        <begin position="141"/>
        <end position="160"/>
    </location>
</feature>
<accession>A0A7S2A123</accession>
<sequence length="161" mass="17592">MGNSIIRTVDILANCMIVGVPVWVFFLQSPLLFQFMGRDKFLSPMMRLTNLMFRWTLPICAAVSVLCSLILRDTATTSGDIELYSSLVSFVSVVINAVVVVPKALQAGKRATRTANNSQSATDFAVDGGHQTDTRTLHQTVVVFVVFMLGGAVTHVHFVVN</sequence>
<dbReference type="InterPro" id="IPR025423">
    <property type="entry name" value="TMEM205-like"/>
</dbReference>
<dbReference type="AlphaFoldDB" id="A0A7S2A123"/>
<evidence type="ECO:0000256" key="2">
    <source>
        <dbReference type="ARBA" id="ARBA00022692"/>
    </source>
</evidence>
<organism evidence="7">
    <name type="scientific">Ditylum brightwellii</name>
    <dbReference type="NCBI Taxonomy" id="49249"/>
    <lineage>
        <taxon>Eukaryota</taxon>
        <taxon>Sar</taxon>
        <taxon>Stramenopiles</taxon>
        <taxon>Ochrophyta</taxon>
        <taxon>Bacillariophyta</taxon>
        <taxon>Mediophyceae</taxon>
        <taxon>Lithodesmiophycidae</taxon>
        <taxon>Lithodesmiales</taxon>
        <taxon>Lithodesmiaceae</taxon>
        <taxon>Ditylum</taxon>
    </lineage>
</organism>
<protein>
    <recommendedName>
        <fullName evidence="6">TMEM205-like domain-containing protein</fullName>
    </recommendedName>
</protein>
<dbReference type="GO" id="GO:0016020">
    <property type="term" value="C:membrane"/>
    <property type="evidence" value="ECO:0007669"/>
    <property type="project" value="UniProtKB-SubCell"/>
</dbReference>
<evidence type="ECO:0000259" key="6">
    <source>
        <dbReference type="Pfam" id="PF13664"/>
    </source>
</evidence>